<dbReference type="InterPro" id="IPR027417">
    <property type="entry name" value="P-loop_NTPase"/>
</dbReference>
<keyword evidence="4" id="KW-0175">Coiled coil</keyword>
<dbReference type="PANTHER" id="PTHR32114:SF2">
    <property type="entry name" value="ABC TRANSPORTER ABCH.3"/>
    <property type="match status" value="1"/>
</dbReference>
<dbReference type="GO" id="GO:0006302">
    <property type="term" value="P:double-strand break repair"/>
    <property type="evidence" value="ECO:0007669"/>
    <property type="project" value="InterPro"/>
</dbReference>
<keyword evidence="7" id="KW-1185">Reference proteome</keyword>
<comment type="subunit">
    <text evidence="2">Heterodimer of SbcC and SbcD.</text>
</comment>
<feature type="coiled-coil region" evidence="4">
    <location>
        <begin position="596"/>
        <end position="623"/>
    </location>
</feature>
<accession>A0A3P5XFH8</accession>
<dbReference type="SUPFAM" id="SSF52540">
    <property type="entry name" value="P-loop containing nucleoside triphosphate hydrolases"/>
    <property type="match status" value="1"/>
</dbReference>
<dbReference type="Proteomes" id="UP000270468">
    <property type="component" value="Unassembled WGS sequence"/>
</dbReference>
<dbReference type="OrthoDB" id="9795626at2"/>
<dbReference type="RefSeq" id="WP_124071716.1">
    <property type="nucleotide sequence ID" value="NZ_CBCRXF010000004.1"/>
</dbReference>
<dbReference type="Pfam" id="PF13558">
    <property type="entry name" value="SbcC_Walker_B"/>
    <property type="match status" value="1"/>
</dbReference>
<feature type="coiled-coil region" evidence="4">
    <location>
        <begin position="757"/>
        <end position="791"/>
    </location>
</feature>
<dbReference type="GO" id="GO:0016887">
    <property type="term" value="F:ATP hydrolysis activity"/>
    <property type="evidence" value="ECO:0007669"/>
    <property type="project" value="InterPro"/>
</dbReference>
<gene>
    <name evidence="6" type="primary">sbcC</name>
    <name evidence="6" type="ORF">FILTAD_02905</name>
</gene>
<reference evidence="6 7" key="1">
    <citation type="submission" date="2018-11" db="EMBL/GenBank/DDBJ databases">
        <authorList>
            <person name="Criscuolo A."/>
        </authorList>
    </citation>
    <scope>NUCLEOTIDE SEQUENCE [LARGE SCALE GENOMIC DNA]</scope>
    <source>
        <strain evidence="6">ATB-66</strain>
    </source>
</reference>
<evidence type="ECO:0000259" key="5">
    <source>
        <dbReference type="Pfam" id="PF13476"/>
    </source>
</evidence>
<protein>
    <recommendedName>
        <fullName evidence="3">Nuclease SbcCD subunit C</fullName>
    </recommendedName>
</protein>
<evidence type="ECO:0000256" key="2">
    <source>
        <dbReference type="ARBA" id="ARBA00011322"/>
    </source>
</evidence>
<comment type="similarity">
    <text evidence="1">Belongs to the SMC family. SbcC subfamily.</text>
</comment>
<dbReference type="Gene3D" id="3.40.50.300">
    <property type="entry name" value="P-loop containing nucleotide triphosphate hydrolases"/>
    <property type="match status" value="2"/>
</dbReference>
<evidence type="ECO:0000313" key="6">
    <source>
        <dbReference type="EMBL" id="VDC33495.1"/>
    </source>
</evidence>
<dbReference type="InterPro" id="IPR038729">
    <property type="entry name" value="Rad50/SbcC_AAA"/>
</dbReference>
<evidence type="ECO:0000313" key="7">
    <source>
        <dbReference type="Proteomes" id="UP000270468"/>
    </source>
</evidence>
<feature type="domain" description="Rad50/SbcC-type AAA" evidence="5">
    <location>
        <begin position="5"/>
        <end position="204"/>
    </location>
</feature>
<dbReference type="AlphaFoldDB" id="A0A3P5XFH8"/>
<dbReference type="Pfam" id="PF13476">
    <property type="entry name" value="AAA_23"/>
    <property type="match status" value="1"/>
</dbReference>
<proteinExistence type="inferred from homology"/>
<sequence length="1025" mass="117226">MRPIRLSMTAFGPYKGTETVDFTKLGDNRLFVISGATGAGKTTIFDGISFALYGQASGEDRTDIRAMRSDFADEAVKTSVELTFTINNRTYRIMRQVPYTKKGNKSETTANCEFYEITEHGEVPFVDRQIVSEINKKAEELVGFTQAQFSQIVMLPQGEFRKFLTSDTENKEAIMRKIFKTGPYRELVERLKVKKDKAQSELTSEMQLSESHIKQIPTLLPIRESELFTVLANEHYNVNQVVQGLEEELVYYEEKTLQDKKNYEETVNKHAEKLAFYHEAKSTNERFEEMKQKSRLLTEITERIPYIEVKEKQLADAEHAVSVEEIESRCDELKKEVASKTKFFEESKTMVLHATKKMEEIGIRFEAEEARKREREQLTETLIRLNGHLPAVSQLASKEKMIDGMKKEISVKEELLGATKEKSVAEKEKQDALKSRIDQLEEILIPFDERVDALNETNEKCKILDEYRTVHKQAISLEKEEVEKERNYEKQKKIYESLEMKWLNNQAAMLAESLHAGDACPVCGSLDHPTKSNGHSNESLTRDQLEGEKRSLAAIDSIYRTAVAKRQSVTDLLNEKVADTNRFAIDVESDALYTLRKELDHEVAQLRESRKVLKEQKTKLNVQNDLTIELVSKENEMEKSLYEKKATYEKEHALVEMTIQAIPEDVRILAVLEKRIAELEKSKKDMDHAWDTIQKVREVAKEQLTTSRSTELYAGKSLDEAIMKQNNAILRFKEALKKSHFETEEVYRVAKMTETDRISLKEEIIHFRQQLQSLKDAVADLQKHLAGKEMTDLIQLESIVIELKSAYEKALTDYNQSMEFKKSASGLKERIVQSAGKVSELERGVGKVTDLYDVVRGQNGLKLSFERYIQIEYLERIIQSANGRLKEMSSGQFELIRSDRQEVRGKQSGLGLDVYDAYTGQTRDVKTLSGGEKFNASLCLALGMADVIQSFQGSISIDTMFIDEGFGSLDEESLNKAIDTLIELQKSGRMIGVISHVEELKAAFPAILEVKKSREGHSQTKFLIK</sequence>
<evidence type="ECO:0000256" key="4">
    <source>
        <dbReference type="SAM" id="Coils"/>
    </source>
</evidence>
<evidence type="ECO:0000256" key="1">
    <source>
        <dbReference type="ARBA" id="ARBA00006930"/>
    </source>
</evidence>
<organism evidence="6 7">
    <name type="scientific">Filibacter tadaridae</name>
    <dbReference type="NCBI Taxonomy" id="2483811"/>
    <lineage>
        <taxon>Bacteria</taxon>
        <taxon>Bacillati</taxon>
        <taxon>Bacillota</taxon>
        <taxon>Bacilli</taxon>
        <taxon>Bacillales</taxon>
        <taxon>Caryophanaceae</taxon>
        <taxon>Filibacter</taxon>
    </lineage>
</organism>
<evidence type="ECO:0000256" key="3">
    <source>
        <dbReference type="ARBA" id="ARBA00013368"/>
    </source>
</evidence>
<dbReference type="EMBL" id="UXAV01000045">
    <property type="protein sequence ID" value="VDC33495.1"/>
    <property type="molecule type" value="Genomic_DNA"/>
</dbReference>
<name>A0A3P5XFH8_9BACL</name>
<dbReference type="PANTHER" id="PTHR32114">
    <property type="entry name" value="ABC TRANSPORTER ABCH.3"/>
    <property type="match status" value="1"/>
</dbReference>